<keyword evidence="6" id="KW-1185">Reference proteome</keyword>
<name>A0A0J0XEW0_9TREE</name>
<dbReference type="PANTHER" id="PTHR46910">
    <property type="entry name" value="TRANSCRIPTION FACTOR PDR1"/>
    <property type="match status" value="1"/>
</dbReference>
<sequence length="707" mass="76725">MMSYTADSGTKRKRVTRACDKCHRNGSKCSRTPGGDRCVRCVELGIPCTFDRPVKRRGPPARRARVEDGESPRSRPASLRRPQTPGAGTSASSASSPPLEVPLTFWQHDDLLDRATVEGLADIFLRTMYPLRPFIHWPSMMADIRAGRYRSNWGVFIVTIAMCAMAASKLADGGVPGEIPIALQARAGVLATECYTIAVAAVRRDVDAELPIDVLPLLKARSLLGCTCMQRGHRTAALAHYGEYSIISAQAGFHDEANWPSEISEIQRQERRRLFWFAYQADYYTSTTLSLPPRHREARARVNYPADADDDDISDTAVSLRLGHISFMKGWNVCSDLYRMIEHVYDNLRADPDGHDEEDHITAFLAGASNIDSHAALKLLTRLLDDLPPELRRVKPMTGNIELDRLGFIATNIIITAQTLKMMLALSDRSSVHHRCAIASELLDELATLPASYLQASSVTTLQHLAHVGHLLSGVIDGPLPAWTYLQVRNILLVLSEFIRTLEAGRPTPWDLATKLREQIDRIDRNMIQAETATIPGLADSLIRSVGASADNGASVSLLGAGASTSAPPLPDPPAPRPASTSTRILPVPNRMISIEAGLGSHLSPLGPAESISHPVADESLIQDPLAALPVRDLIPPHDALSALQLGSDPTVSSFDALGFAASQGMFESGGASMDDALIGEFLRYWPAHGMLADAVHEGSPYPGAGI</sequence>
<dbReference type="GO" id="GO:0003677">
    <property type="term" value="F:DNA binding"/>
    <property type="evidence" value="ECO:0007669"/>
    <property type="project" value="InterPro"/>
</dbReference>
<reference evidence="5 6" key="1">
    <citation type="submission" date="2015-03" db="EMBL/GenBank/DDBJ databases">
        <title>Genomics and transcriptomics of the oil-accumulating basidiomycete yeast T. oleaginosus allow insights into substrate utilization and the diverse evolutionary trajectories of mating systems in fungi.</title>
        <authorList>
            <consortium name="DOE Joint Genome Institute"/>
            <person name="Kourist R."/>
            <person name="Kracht O."/>
            <person name="Bracharz F."/>
            <person name="Lipzen A."/>
            <person name="Nolan M."/>
            <person name="Ohm R."/>
            <person name="Grigoriev I."/>
            <person name="Sun S."/>
            <person name="Heitman J."/>
            <person name="Bruck T."/>
            <person name="Nowrousian M."/>
        </authorList>
    </citation>
    <scope>NUCLEOTIDE SEQUENCE [LARGE SCALE GENOMIC DNA]</scope>
    <source>
        <strain evidence="5 6">IBC0246</strain>
    </source>
</reference>
<feature type="region of interest" description="Disordered" evidence="3">
    <location>
        <begin position="564"/>
        <end position="584"/>
    </location>
</feature>
<dbReference type="GO" id="GO:0008270">
    <property type="term" value="F:zinc ion binding"/>
    <property type="evidence" value="ECO:0007669"/>
    <property type="project" value="InterPro"/>
</dbReference>
<dbReference type="PANTHER" id="PTHR46910:SF18">
    <property type="entry name" value="ZN(II)2CYS6 TRANSCRIPTION FACTOR (EUROFUNG)"/>
    <property type="match status" value="1"/>
</dbReference>
<dbReference type="EMBL" id="KQ087254">
    <property type="protein sequence ID" value="KLT39600.1"/>
    <property type="molecule type" value="Genomic_DNA"/>
</dbReference>
<dbReference type="Pfam" id="PF04082">
    <property type="entry name" value="Fungal_trans"/>
    <property type="match status" value="1"/>
</dbReference>
<dbReference type="RefSeq" id="XP_018276091.1">
    <property type="nucleotide sequence ID" value="XM_018424244.1"/>
</dbReference>
<dbReference type="CDD" id="cd12148">
    <property type="entry name" value="fungal_TF_MHR"/>
    <property type="match status" value="1"/>
</dbReference>
<feature type="region of interest" description="Disordered" evidence="3">
    <location>
        <begin position="52"/>
        <end position="97"/>
    </location>
</feature>
<dbReference type="InterPro" id="IPR001138">
    <property type="entry name" value="Zn2Cys6_DnaBD"/>
</dbReference>
<keyword evidence="1" id="KW-0479">Metal-binding</keyword>
<evidence type="ECO:0000256" key="1">
    <source>
        <dbReference type="ARBA" id="ARBA00022723"/>
    </source>
</evidence>
<feature type="compositionally biased region" description="Basic and acidic residues" evidence="3">
    <location>
        <begin position="64"/>
        <end position="73"/>
    </location>
</feature>
<dbReference type="OrthoDB" id="2123952at2759"/>
<feature type="compositionally biased region" description="Basic residues" evidence="3">
    <location>
        <begin position="54"/>
        <end position="63"/>
    </location>
</feature>
<dbReference type="SMART" id="SM00066">
    <property type="entry name" value="GAL4"/>
    <property type="match status" value="1"/>
</dbReference>
<evidence type="ECO:0000256" key="3">
    <source>
        <dbReference type="SAM" id="MobiDB-lite"/>
    </source>
</evidence>
<dbReference type="InterPro" id="IPR007219">
    <property type="entry name" value="XnlR_reg_dom"/>
</dbReference>
<dbReference type="AlphaFoldDB" id="A0A0J0XEW0"/>
<dbReference type="Pfam" id="PF00172">
    <property type="entry name" value="Zn_clus"/>
    <property type="match status" value="1"/>
</dbReference>
<dbReference type="GO" id="GO:0000981">
    <property type="term" value="F:DNA-binding transcription factor activity, RNA polymerase II-specific"/>
    <property type="evidence" value="ECO:0007669"/>
    <property type="project" value="InterPro"/>
</dbReference>
<gene>
    <name evidence="5" type="ORF">CC85DRAFT_288397</name>
</gene>
<evidence type="ECO:0000313" key="6">
    <source>
        <dbReference type="Proteomes" id="UP000053611"/>
    </source>
</evidence>
<dbReference type="SUPFAM" id="SSF57701">
    <property type="entry name" value="Zn2/Cys6 DNA-binding domain"/>
    <property type="match status" value="1"/>
</dbReference>
<dbReference type="GeneID" id="28984847"/>
<dbReference type="Gene3D" id="4.10.240.10">
    <property type="entry name" value="Zn(2)-C6 fungal-type DNA-binding domain"/>
    <property type="match status" value="1"/>
</dbReference>
<dbReference type="GO" id="GO:0006351">
    <property type="term" value="P:DNA-templated transcription"/>
    <property type="evidence" value="ECO:0007669"/>
    <property type="project" value="InterPro"/>
</dbReference>
<dbReference type="InterPro" id="IPR036864">
    <property type="entry name" value="Zn2-C6_fun-type_DNA-bd_sf"/>
</dbReference>
<protein>
    <recommendedName>
        <fullName evidence="4">Zn(2)-C6 fungal-type domain-containing protein</fullName>
    </recommendedName>
</protein>
<feature type="compositionally biased region" description="Pro residues" evidence="3">
    <location>
        <begin position="568"/>
        <end position="577"/>
    </location>
</feature>
<dbReference type="PROSITE" id="PS50048">
    <property type="entry name" value="ZN2_CY6_FUNGAL_2"/>
    <property type="match status" value="1"/>
</dbReference>
<accession>A0A0J0XEW0</accession>
<feature type="compositionally biased region" description="Low complexity" evidence="3">
    <location>
        <begin position="74"/>
        <end position="97"/>
    </location>
</feature>
<dbReference type="InterPro" id="IPR050987">
    <property type="entry name" value="AtrR-like"/>
</dbReference>
<keyword evidence="2" id="KW-0539">Nucleus</keyword>
<evidence type="ECO:0000313" key="5">
    <source>
        <dbReference type="EMBL" id="KLT39600.1"/>
    </source>
</evidence>
<organism evidence="5 6">
    <name type="scientific">Cutaneotrichosporon oleaginosum</name>
    <dbReference type="NCBI Taxonomy" id="879819"/>
    <lineage>
        <taxon>Eukaryota</taxon>
        <taxon>Fungi</taxon>
        <taxon>Dikarya</taxon>
        <taxon>Basidiomycota</taxon>
        <taxon>Agaricomycotina</taxon>
        <taxon>Tremellomycetes</taxon>
        <taxon>Trichosporonales</taxon>
        <taxon>Trichosporonaceae</taxon>
        <taxon>Cutaneotrichosporon</taxon>
    </lineage>
</organism>
<feature type="domain" description="Zn(2)-C6 fungal-type" evidence="4">
    <location>
        <begin position="18"/>
        <end position="50"/>
    </location>
</feature>
<dbReference type="CDD" id="cd00067">
    <property type="entry name" value="GAL4"/>
    <property type="match status" value="1"/>
</dbReference>
<evidence type="ECO:0000259" key="4">
    <source>
        <dbReference type="PROSITE" id="PS50048"/>
    </source>
</evidence>
<proteinExistence type="predicted"/>
<dbReference type="Proteomes" id="UP000053611">
    <property type="component" value="Unassembled WGS sequence"/>
</dbReference>
<evidence type="ECO:0000256" key="2">
    <source>
        <dbReference type="ARBA" id="ARBA00023242"/>
    </source>
</evidence>